<organism evidence="2 3">
    <name type="scientific">Brassica cretica</name>
    <name type="common">Mustard</name>
    <dbReference type="NCBI Taxonomy" id="69181"/>
    <lineage>
        <taxon>Eukaryota</taxon>
        <taxon>Viridiplantae</taxon>
        <taxon>Streptophyta</taxon>
        <taxon>Embryophyta</taxon>
        <taxon>Tracheophyta</taxon>
        <taxon>Spermatophyta</taxon>
        <taxon>Magnoliopsida</taxon>
        <taxon>eudicotyledons</taxon>
        <taxon>Gunneridae</taxon>
        <taxon>Pentapetalae</taxon>
        <taxon>rosids</taxon>
        <taxon>malvids</taxon>
        <taxon>Brassicales</taxon>
        <taxon>Brassicaceae</taxon>
        <taxon>Brassiceae</taxon>
        <taxon>Brassica</taxon>
    </lineage>
</organism>
<protein>
    <submittedName>
        <fullName evidence="2">Uncharacterized protein</fullName>
    </submittedName>
</protein>
<evidence type="ECO:0000313" key="2">
    <source>
        <dbReference type="EMBL" id="KAF3508204.1"/>
    </source>
</evidence>
<proteinExistence type="predicted"/>
<accession>A0A8S9NT86</accession>
<dbReference type="EMBL" id="QGKX02001521">
    <property type="protein sequence ID" value="KAF3508204.1"/>
    <property type="molecule type" value="Genomic_DNA"/>
</dbReference>
<feature type="compositionally biased region" description="Low complexity" evidence="1">
    <location>
        <begin position="9"/>
        <end position="20"/>
    </location>
</feature>
<feature type="compositionally biased region" description="Polar residues" evidence="1">
    <location>
        <begin position="24"/>
        <end position="37"/>
    </location>
</feature>
<feature type="region of interest" description="Disordered" evidence="1">
    <location>
        <begin position="1"/>
        <end position="37"/>
    </location>
</feature>
<name>A0A8S9NT86_BRACR</name>
<gene>
    <name evidence="2" type="ORF">F2Q69_00006492</name>
</gene>
<sequence length="293" mass="32636">MEDMDFGQTSIDEMTTTSSDESTKQSIDATHQTSIDDTPTEAGKFSLTSNANAGIVLGEPKGQLSNEINQITNEQGTAIPIKINLISKRDHETKLPLQDYLNPGRAYSNRSAIKLSKDDTKKSGVSLENLFLVDFVDTPTLKNRLNQAFTVNRKVATDLNGKIDIVYSELVRKFGALSEHIKRLDGQVTENATAIKRETVCLPGRTDVNSKRQVNAVLLRSGKRLNSSTIEINYAEKRDEVEKTGESRLQPIILDSPNPESETPREKERSNTKEAAIDLEEEEEELEQDVEIN</sequence>
<evidence type="ECO:0000256" key="1">
    <source>
        <dbReference type="SAM" id="MobiDB-lite"/>
    </source>
</evidence>
<feature type="region of interest" description="Disordered" evidence="1">
    <location>
        <begin position="241"/>
        <end position="293"/>
    </location>
</feature>
<feature type="compositionally biased region" description="Acidic residues" evidence="1">
    <location>
        <begin position="277"/>
        <end position="293"/>
    </location>
</feature>
<dbReference type="AlphaFoldDB" id="A0A8S9NT86"/>
<feature type="compositionally biased region" description="Basic and acidic residues" evidence="1">
    <location>
        <begin position="262"/>
        <end position="276"/>
    </location>
</feature>
<reference evidence="2" key="1">
    <citation type="submission" date="2019-12" db="EMBL/GenBank/DDBJ databases">
        <title>Genome sequencing and annotation of Brassica cretica.</title>
        <authorList>
            <person name="Studholme D.J."/>
            <person name="Sarris P."/>
        </authorList>
    </citation>
    <scope>NUCLEOTIDE SEQUENCE</scope>
    <source>
        <strain evidence="2">PFS-109/04</strain>
        <tissue evidence="2">Leaf</tissue>
    </source>
</reference>
<dbReference type="Proteomes" id="UP000712600">
    <property type="component" value="Unassembled WGS sequence"/>
</dbReference>
<evidence type="ECO:0000313" key="3">
    <source>
        <dbReference type="Proteomes" id="UP000712600"/>
    </source>
</evidence>
<comment type="caution">
    <text evidence="2">The sequence shown here is derived from an EMBL/GenBank/DDBJ whole genome shotgun (WGS) entry which is preliminary data.</text>
</comment>